<evidence type="ECO:0000256" key="2">
    <source>
        <dbReference type="SAM" id="SignalP"/>
    </source>
</evidence>
<evidence type="ECO:0000256" key="1">
    <source>
        <dbReference type="ARBA" id="ARBA00022729"/>
    </source>
</evidence>
<sequence length="151" mass="17003">MKRIFPALLGLCLALSTTTGSPARATDATAPDTVVIVTADAITLQDFVWQKRPLVVFADSPFDPRYVEQMEGIMDNLDSLLDRDVVIITDTDPAARSAVREKLRPRGFMWVLIGKDGQVALRKPVPWDARELSQAIDRMPLRIDELREERR</sequence>
<keyword evidence="5" id="KW-1185">Reference proteome</keyword>
<dbReference type="Proteomes" id="UP001348149">
    <property type="component" value="Unassembled WGS sequence"/>
</dbReference>
<dbReference type="Pfam" id="PF13778">
    <property type="entry name" value="DUF4174"/>
    <property type="match status" value="1"/>
</dbReference>
<evidence type="ECO:0000259" key="3">
    <source>
        <dbReference type="Pfam" id="PF13778"/>
    </source>
</evidence>
<feature type="domain" description="DUF4174" evidence="3">
    <location>
        <begin position="44"/>
        <end position="145"/>
    </location>
</feature>
<gene>
    <name evidence="4" type="ORF">VK792_03595</name>
</gene>
<feature type="chain" id="PRO_5046551787" evidence="2">
    <location>
        <begin position="26"/>
        <end position="151"/>
    </location>
</feature>
<protein>
    <submittedName>
        <fullName evidence="4">DUF4174 domain-containing protein</fullName>
    </submittedName>
</protein>
<feature type="signal peptide" evidence="2">
    <location>
        <begin position="1"/>
        <end position="25"/>
    </location>
</feature>
<organism evidence="4 5">
    <name type="scientific">Mesobacterium hydrothermale</name>
    <dbReference type="NCBI Taxonomy" id="3111907"/>
    <lineage>
        <taxon>Bacteria</taxon>
        <taxon>Pseudomonadati</taxon>
        <taxon>Pseudomonadota</taxon>
        <taxon>Alphaproteobacteria</taxon>
        <taxon>Rhodobacterales</taxon>
        <taxon>Roseobacteraceae</taxon>
        <taxon>Mesobacterium</taxon>
    </lineage>
</organism>
<name>A0ABU6HD82_9RHOB</name>
<reference evidence="4 5" key="1">
    <citation type="submission" date="2024-01" db="EMBL/GenBank/DDBJ databases">
        <title>Mesobacterium rodlantinim sp. nov., isolated from shallow sea hydrothermal systems off Kueishantao Island.</title>
        <authorList>
            <person name="Su Z."/>
            <person name="Tang K."/>
        </authorList>
    </citation>
    <scope>NUCLEOTIDE SEQUENCE [LARGE SCALE GENOMIC DNA]</scope>
    <source>
        <strain evidence="4 5">TK19101</strain>
    </source>
</reference>
<keyword evidence="1 2" id="KW-0732">Signal</keyword>
<comment type="caution">
    <text evidence="4">The sequence shown here is derived from an EMBL/GenBank/DDBJ whole genome shotgun (WGS) entry which is preliminary data.</text>
</comment>
<evidence type="ECO:0000313" key="4">
    <source>
        <dbReference type="EMBL" id="MEC3860356.1"/>
    </source>
</evidence>
<dbReference type="EMBL" id="JAYLLH010000003">
    <property type="protein sequence ID" value="MEC3860356.1"/>
    <property type="molecule type" value="Genomic_DNA"/>
</dbReference>
<dbReference type="InterPro" id="IPR025232">
    <property type="entry name" value="DUF4174"/>
</dbReference>
<evidence type="ECO:0000313" key="5">
    <source>
        <dbReference type="Proteomes" id="UP001348149"/>
    </source>
</evidence>
<accession>A0ABU6HD82</accession>
<proteinExistence type="predicted"/>
<dbReference type="RefSeq" id="WP_326295979.1">
    <property type="nucleotide sequence ID" value="NZ_JAYLLH010000003.1"/>
</dbReference>